<dbReference type="RefSeq" id="WP_174879606.1">
    <property type="nucleotide sequence ID" value="NZ_CADEPK010000032.1"/>
</dbReference>
<keyword evidence="5" id="KW-1185">Reference proteome</keyword>
<gene>
    <name evidence="4" type="ORF">J2S02_000306</name>
</gene>
<evidence type="ECO:0000256" key="1">
    <source>
        <dbReference type="SAM" id="MobiDB-lite"/>
    </source>
</evidence>
<dbReference type="PANTHER" id="PTHR39176:SF1">
    <property type="entry name" value="PERIPLASMIC PROTEIN"/>
    <property type="match status" value="1"/>
</dbReference>
<feature type="region of interest" description="Disordered" evidence="1">
    <location>
        <begin position="29"/>
        <end position="128"/>
    </location>
</feature>
<feature type="compositionally biased region" description="Low complexity" evidence="1">
    <location>
        <begin position="64"/>
        <end position="79"/>
    </location>
</feature>
<evidence type="ECO:0000259" key="3">
    <source>
        <dbReference type="Pfam" id="PF07007"/>
    </source>
</evidence>
<reference evidence="4 5" key="1">
    <citation type="submission" date="2023-07" db="EMBL/GenBank/DDBJ databases">
        <title>Genomic Encyclopedia of Type Strains, Phase IV (KMG-IV): sequencing the most valuable type-strain genomes for metagenomic binning, comparative biology and taxonomic classification.</title>
        <authorList>
            <person name="Goeker M."/>
        </authorList>
    </citation>
    <scope>NUCLEOTIDE SEQUENCE [LARGE SCALE GENOMIC DNA]</scope>
    <source>
        <strain evidence="4 5">DSM 17723</strain>
    </source>
</reference>
<protein>
    <submittedName>
        <fullName evidence="4">Uncharacterized protein YecT (DUF1311 family)</fullName>
    </submittedName>
</protein>
<dbReference type="PANTHER" id="PTHR39176">
    <property type="entry name" value="PERIPLASMIC PROTEIN-RELATED"/>
    <property type="match status" value="1"/>
</dbReference>
<feature type="compositionally biased region" description="Basic and acidic residues" evidence="1">
    <location>
        <begin position="34"/>
        <end position="47"/>
    </location>
</feature>
<feature type="domain" description="Lysozyme inhibitor LprI-like N-terminal" evidence="3">
    <location>
        <begin position="133"/>
        <end position="219"/>
    </location>
</feature>
<keyword evidence="2" id="KW-0732">Signal</keyword>
<dbReference type="Proteomes" id="UP001232245">
    <property type="component" value="Unassembled WGS sequence"/>
</dbReference>
<dbReference type="InterPro" id="IPR009739">
    <property type="entry name" value="LprI-like_N"/>
</dbReference>
<accession>A0ABT9YW71</accession>
<dbReference type="Pfam" id="PF07007">
    <property type="entry name" value="LprI"/>
    <property type="match status" value="1"/>
</dbReference>
<organism evidence="4 5">
    <name type="scientific">Metabacillus niabensis</name>
    <dbReference type="NCBI Taxonomy" id="324854"/>
    <lineage>
        <taxon>Bacteria</taxon>
        <taxon>Bacillati</taxon>
        <taxon>Bacillota</taxon>
        <taxon>Bacilli</taxon>
        <taxon>Bacillales</taxon>
        <taxon>Bacillaceae</taxon>
        <taxon>Metabacillus</taxon>
    </lineage>
</organism>
<evidence type="ECO:0000313" key="5">
    <source>
        <dbReference type="Proteomes" id="UP001232245"/>
    </source>
</evidence>
<evidence type="ECO:0000313" key="4">
    <source>
        <dbReference type="EMBL" id="MDQ0223984.1"/>
    </source>
</evidence>
<feature type="compositionally biased region" description="Basic and acidic residues" evidence="1">
    <location>
        <begin position="93"/>
        <end position="128"/>
    </location>
</feature>
<dbReference type="PROSITE" id="PS51257">
    <property type="entry name" value="PROKAR_LIPOPROTEIN"/>
    <property type="match status" value="1"/>
</dbReference>
<evidence type="ECO:0000256" key="2">
    <source>
        <dbReference type="SAM" id="SignalP"/>
    </source>
</evidence>
<comment type="caution">
    <text evidence="4">The sequence shown here is derived from an EMBL/GenBank/DDBJ whole genome shotgun (WGS) entry which is preliminary data.</text>
</comment>
<name>A0ABT9YW71_9BACI</name>
<proteinExistence type="predicted"/>
<sequence>MKKNQMFLIGMSTALFVILAACGNSSAESSTTLEKQKENESIQHTDDDSFNSESTETDSKNDKTNTNTSDTKNNVTNKVDSNDTNENVDTPDNENKKEELPKNNTVSKKEEYVTKLNDTKKKTDEMRENPLDDSTYALKKVEGDRYDIWDGLLNEIYGVLGEQLPSEEMEQLREEQREWINYRDKTAKEASLKYEGGTEEHLEYVVVENNLTEERCFELVEKYMK</sequence>
<dbReference type="EMBL" id="JAUSTZ010000001">
    <property type="protein sequence ID" value="MDQ0223984.1"/>
    <property type="molecule type" value="Genomic_DNA"/>
</dbReference>
<feature type="signal peptide" evidence="2">
    <location>
        <begin position="1"/>
        <end position="27"/>
    </location>
</feature>
<dbReference type="Gene3D" id="1.20.1270.180">
    <property type="match status" value="1"/>
</dbReference>
<feature type="chain" id="PRO_5047453795" evidence="2">
    <location>
        <begin position="28"/>
        <end position="225"/>
    </location>
</feature>